<feature type="domain" description="4Fe-4S ferredoxin-type" evidence="9">
    <location>
        <begin position="205"/>
        <end position="234"/>
    </location>
</feature>
<dbReference type="Proteomes" id="UP000321820">
    <property type="component" value="Chromosome"/>
</dbReference>
<dbReference type="KEGG" id="talb:FTW19_13095"/>
<dbReference type="Gene3D" id="3.30.70.20">
    <property type="match status" value="1"/>
</dbReference>
<dbReference type="InterPro" id="IPR017896">
    <property type="entry name" value="4Fe4S_Fe-S-bd"/>
</dbReference>
<dbReference type="InterPro" id="IPR013542">
    <property type="entry name" value="QueG_DUF1730"/>
</dbReference>
<dbReference type="GO" id="GO:0051539">
    <property type="term" value="F:4 iron, 4 sulfur cluster binding"/>
    <property type="evidence" value="ECO:0007669"/>
    <property type="project" value="UniProtKB-KW"/>
</dbReference>
<keyword evidence="4" id="KW-0479">Metal-binding</keyword>
<evidence type="ECO:0000256" key="5">
    <source>
        <dbReference type="ARBA" id="ARBA00022785"/>
    </source>
</evidence>
<name>A0A5B9ELZ9_9BACT</name>
<keyword evidence="1" id="KW-0004">4Fe-4S</keyword>
<keyword evidence="8" id="KW-0411">Iron-sulfur</keyword>
<protein>
    <submittedName>
        <fullName evidence="10">tRNA epoxyqueuosine(34) reductase QueG</fullName>
        <ecNumber evidence="10">1.17.99.6</ecNumber>
    </submittedName>
</protein>
<evidence type="ECO:0000313" key="11">
    <source>
        <dbReference type="Proteomes" id="UP000321820"/>
    </source>
</evidence>
<evidence type="ECO:0000256" key="2">
    <source>
        <dbReference type="ARBA" id="ARBA00022490"/>
    </source>
</evidence>
<evidence type="ECO:0000256" key="8">
    <source>
        <dbReference type="ARBA" id="ARBA00023014"/>
    </source>
</evidence>
<dbReference type="InterPro" id="IPR004453">
    <property type="entry name" value="QueG"/>
</dbReference>
<organism evidence="10 11">
    <name type="scientific">Terriglobus albidus</name>
    <dbReference type="NCBI Taxonomy" id="1592106"/>
    <lineage>
        <taxon>Bacteria</taxon>
        <taxon>Pseudomonadati</taxon>
        <taxon>Acidobacteriota</taxon>
        <taxon>Terriglobia</taxon>
        <taxon>Terriglobales</taxon>
        <taxon>Acidobacteriaceae</taxon>
        <taxon>Terriglobus</taxon>
    </lineage>
</organism>
<dbReference type="EC" id="1.17.99.6" evidence="10"/>
<dbReference type="Pfam" id="PF13484">
    <property type="entry name" value="Fer4_16"/>
    <property type="match status" value="1"/>
</dbReference>
<dbReference type="Pfam" id="PF08331">
    <property type="entry name" value="QueG_DUF1730"/>
    <property type="match status" value="1"/>
</dbReference>
<evidence type="ECO:0000256" key="1">
    <source>
        <dbReference type="ARBA" id="ARBA00022485"/>
    </source>
</evidence>
<evidence type="ECO:0000256" key="7">
    <source>
        <dbReference type="ARBA" id="ARBA00023004"/>
    </source>
</evidence>
<sequence>MGNPVTSIGSELRDALVARALECGFSAAGIAAVPEDNPDLRRRYESWVDQGYAGEMGYLQRRDEAGQLLRSSLRVAIPWARSVIVCSLNYNAAHPKSIDPAPEGAGWIARYAWSGRPEGDTLSPTDYHDVLLSKLRGVEEFLREHAGPDLEVRSYVDTGPVVERGFAEAADVGWVGKNTCLIRQGTGSWTLLAVIVTSLPLAREAELLPAADRCGTCTRCLDACPTGALIAPRQMDARKCIAYLTIEKKGEIEEELRPLMGRQIFGCDICQDVCPWNRKAPIGATTEMQARIELVNPDLAMLAAMTPAEFRTRFRGSPLERTRLKRLRRNIAIAMGNSEDARYLPQLEAWQQSEDTVLRTTAAWAVQRITHSRQRASV</sequence>
<evidence type="ECO:0000256" key="6">
    <source>
        <dbReference type="ARBA" id="ARBA00023002"/>
    </source>
</evidence>
<dbReference type="PANTHER" id="PTHR30002:SF4">
    <property type="entry name" value="EPOXYQUEUOSINE REDUCTASE"/>
    <property type="match status" value="1"/>
</dbReference>
<dbReference type="GO" id="GO:0046872">
    <property type="term" value="F:metal ion binding"/>
    <property type="evidence" value="ECO:0007669"/>
    <property type="project" value="UniProtKB-KW"/>
</dbReference>
<dbReference type="PROSITE" id="PS51379">
    <property type="entry name" value="4FE4S_FER_2"/>
    <property type="match status" value="1"/>
</dbReference>
<dbReference type="NCBIfam" id="TIGR00276">
    <property type="entry name" value="tRNA epoxyqueuosine(34) reductase QueG"/>
    <property type="match status" value="1"/>
</dbReference>
<keyword evidence="3" id="KW-0819">tRNA processing</keyword>
<dbReference type="PANTHER" id="PTHR30002">
    <property type="entry name" value="EPOXYQUEUOSINE REDUCTASE"/>
    <property type="match status" value="1"/>
</dbReference>
<keyword evidence="6 10" id="KW-0560">Oxidoreductase</keyword>
<keyword evidence="7" id="KW-0408">Iron</keyword>
<dbReference type="EMBL" id="CP042806">
    <property type="protein sequence ID" value="QEE31331.1"/>
    <property type="molecule type" value="Genomic_DNA"/>
</dbReference>
<keyword evidence="11" id="KW-1185">Reference proteome</keyword>
<dbReference type="SUPFAM" id="SSF46548">
    <property type="entry name" value="alpha-helical ferredoxin"/>
    <property type="match status" value="1"/>
</dbReference>
<dbReference type="GO" id="GO:0052693">
    <property type="term" value="F:epoxyqueuosine reductase activity"/>
    <property type="evidence" value="ECO:0007669"/>
    <property type="project" value="UniProtKB-EC"/>
</dbReference>
<proteinExistence type="predicted"/>
<reference evidence="10 11" key="1">
    <citation type="submission" date="2019-08" db="EMBL/GenBank/DDBJ databases">
        <title>Complete genome sequence of Terriglobus albidus strain ORNL.</title>
        <authorList>
            <person name="Podar M."/>
        </authorList>
    </citation>
    <scope>NUCLEOTIDE SEQUENCE [LARGE SCALE GENOMIC DNA]</scope>
    <source>
        <strain evidence="10 11">ORNL</strain>
    </source>
</reference>
<dbReference type="AlphaFoldDB" id="A0A5B9ELZ9"/>
<evidence type="ECO:0000313" key="10">
    <source>
        <dbReference type="EMBL" id="QEE31331.1"/>
    </source>
</evidence>
<dbReference type="GO" id="GO:0008616">
    <property type="term" value="P:tRNA queuosine(34) biosynthetic process"/>
    <property type="evidence" value="ECO:0007669"/>
    <property type="project" value="UniProtKB-KW"/>
</dbReference>
<accession>A0A5B9ELZ9</accession>
<evidence type="ECO:0000256" key="3">
    <source>
        <dbReference type="ARBA" id="ARBA00022694"/>
    </source>
</evidence>
<dbReference type="InterPro" id="IPR017900">
    <property type="entry name" value="4Fe4S_Fe_S_CS"/>
</dbReference>
<dbReference type="FunFam" id="3.30.70.20:FF:000037">
    <property type="entry name" value="Epoxyqueuosine reductase"/>
    <property type="match status" value="1"/>
</dbReference>
<evidence type="ECO:0000256" key="4">
    <source>
        <dbReference type="ARBA" id="ARBA00022723"/>
    </source>
</evidence>
<dbReference type="PROSITE" id="PS00198">
    <property type="entry name" value="4FE4S_FER_1"/>
    <property type="match status" value="1"/>
</dbReference>
<dbReference type="OrthoDB" id="9784571at2"/>
<keyword evidence="2" id="KW-0963">Cytoplasm</keyword>
<gene>
    <name evidence="10" type="primary">queG</name>
    <name evidence="10" type="ORF">FTW19_13095</name>
</gene>
<keyword evidence="5" id="KW-0671">Queuosine biosynthesis</keyword>
<evidence type="ECO:0000259" key="9">
    <source>
        <dbReference type="PROSITE" id="PS51379"/>
    </source>
</evidence>